<sequence>MITDLYPEENNLEMTTLAYPGQIEIHLTGFSISSFKQAENKILKVSRLIRDRLKEHVFSVSGEKLEEVLGKLLSRDHSTLATAESCTGGLLGHRITNVPGSSDYFLQGVQVYSNAAKIKLLGISEALIETQGAVSQKVSENMAEKIREKAQSSYGLAITGIAGPGGGTKEKPVGLVYTSLAWENGVKTDKNLFSGNREIIKFRSSQKALDMLRMFLIKQD</sequence>
<dbReference type="Gene3D" id="3.90.950.20">
    <property type="entry name" value="CinA-like"/>
    <property type="match status" value="1"/>
</dbReference>
<reference evidence="2" key="1">
    <citation type="journal article" date="2014" name="Front. Microbiol.">
        <title>High frequency of phylogenetically diverse reductive dehalogenase-homologous genes in deep subseafloor sedimentary metagenomes.</title>
        <authorList>
            <person name="Kawai M."/>
            <person name="Futagami T."/>
            <person name="Toyoda A."/>
            <person name="Takaki Y."/>
            <person name="Nishi S."/>
            <person name="Hori S."/>
            <person name="Arai W."/>
            <person name="Tsubouchi T."/>
            <person name="Morono Y."/>
            <person name="Uchiyama I."/>
            <person name="Ito T."/>
            <person name="Fujiyama A."/>
            <person name="Inagaki F."/>
            <person name="Takami H."/>
        </authorList>
    </citation>
    <scope>NUCLEOTIDE SEQUENCE</scope>
    <source>
        <strain evidence="2">Expedition CK06-06</strain>
    </source>
</reference>
<dbReference type="Pfam" id="PF02464">
    <property type="entry name" value="CinA"/>
    <property type="match status" value="1"/>
</dbReference>
<dbReference type="EMBL" id="BARW01014523">
    <property type="protein sequence ID" value="GAI76750.1"/>
    <property type="molecule type" value="Genomic_DNA"/>
</dbReference>
<dbReference type="AlphaFoldDB" id="X1SN09"/>
<gene>
    <name evidence="2" type="ORF">S12H4_25717</name>
</gene>
<accession>X1SN09</accession>
<dbReference type="SUPFAM" id="SSF142433">
    <property type="entry name" value="CinA-like"/>
    <property type="match status" value="1"/>
</dbReference>
<dbReference type="NCBIfam" id="TIGR00199">
    <property type="entry name" value="PncC_domain"/>
    <property type="match status" value="1"/>
</dbReference>
<dbReference type="InterPro" id="IPR008136">
    <property type="entry name" value="CinA_C"/>
</dbReference>
<feature type="domain" description="CinA C-terminal" evidence="1">
    <location>
        <begin position="63"/>
        <end position="215"/>
    </location>
</feature>
<name>X1SN09_9ZZZZ</name>
<organism evidence="2">
    <name type="scientific">marine sediment metagenome</name>
    <dbReference type="NCBI Taxonomy" id="412755"/>
    <lineage>
        <taxon>unclassified sequences</taxon>
        <taxon>metagenomes</taxon>
        <taxon>ecological metagenomes</taxon>
    </lineage>
</organism>
<evidence type="ECO:0000313" key="2">
    <source>
        <dbReference type="EMBL" id="GAI76750.1"/>
    </source>
</evidence>
<comment type="caution">
    <text evidence="2">The sequence shown here is derived from an EMBL/GenBank/DDBJ whole genome shotgun (WGS) entry which is preliminary data.</text>
</comment>
<evidence type="ECO:0000259" key="1">
    <source>
        <dbReference type="Pfam" id="PF02464"/>
    </source>
</evidence>
<proteinExistence type="predicted"/>
<dbReference type="InterPro" id="IPR036653">
    <property type="entry name" value="CinA-like_C"/>
</dbReference>
<protein>
    <recommendedName>
        <fullName evidence="1">CinA C-terminal domain-containing protein</fullName>
    </recommendedName>
</protein>